<accession>A0A7R9F7K8</accession>
<dbReference type="EMBL" id="OD569820">
    <property type="protein sequence ID" value="CAD7448306.1"/>
    <property type="molecule type" value="Genomic_DNA"/>
</dbReference>
<sequence>MVNGHLRTTERSPQVILRRSETITTGSVEGWSMDTFVPQSEVPSILNTRNRNLNLDLSIINSLVYYESNASDLEAIEQGTIVKLHFVQCPMSTSARDGVTRRDKKLCYTDCYVAILWLGSPSA</sequence>
<name>A0A7R9F7K8_9NEOP</name>
<organism evidence="1">
    <name type="scientific">Timema bartmani</name>
    <dbReference type="NCBI Taxonomy" id="61472"/>
    <lineage>
        <taxon>Eukaryota</taxon>
        <taxon>Metazoa</taxon>
        <taxon>Ecdysozoa</taxon>
        <taxon>Arthropoda</taxon>
        <taxon>Hexapoda</taxon>
        <taxon>Insecta</taxon>
        <taxon>Pterygota</taxon>
        <taxon>Neoptera</taxon>
        <taxon>Polyneoptera</taxon>
        <taxon>Phasmatodea</taxon>
        <taxon>Timematodea</taxon>
        <taxon>Timematoidea</taxon>
        <taxon>Timematidae</taxon>
        <taxon>Timema</taxon>
    </lineage>
</organism>
<reference evidence="1" key="1">
    <citation type="submission" date="2020-11" db="EMBL/GenBank/DDBJ databases">
        <authorList>
            <person name="Tran Van P."/>
        </authorList>
    </citation>
    <scope>NUCLEOTIDE SEQUENCE</scope>
</reference>
<protein>
    <submittedName>
        <fullName evidence="1">Uncharacterized protein</fullName>
    </submittedName>
</protein>
<dbReference type="AlphaFoldDB" id="A0A7R9F7K8"/>
<proteinExistence type="predicted"/>
<evidence type="ECO:0000313" key="1">
    <source>
        <dbReference type="EMBL" id="CAD7448306.1"/>
    </source>
</evidence>
<gene>
    <name evidence="1" type="ORF">TBIB3V08_LOCUS10593</name>
</gene>